<sequence>MTKNVKIGAALVGGYLLGRTKKAKLAIGFGMFLAGKKLDLDPKKLGSMLASSPVLGGLSDQVRKDLVGATRTAATNALTQRATSFADSLHQRTLRLDDPEAAREEEQRDADDADDTDDTDAAEDEAREPEDREEEPGEKAEEKPARSGKSSSGRSGSGSGGSSGSAPKKKAASTARRTTSQARAKAPAKKTAAKSRSTRGGSRG</sequence>
<feature type="compositionally biased region" description="Low complexity" evidence="1">
    <location>
        <begin position="172"/>
        <end position="185"/>
    </location>
</feature>
<evidence type="ECO:0008006" key="4">
    <source>
        <dbReference type="Google" id="ProtNLM"/>
    </source>
</evidence>
<evidence type="ECO:0000256" key="1">
    <source>
        <dbReference type="SAM" id="MobiDB-lite"/>
    </source>
</evidence>
<dbReference type="RefSeq" id="WP_117349446.1">
    <property type="nucleotide sequence ID" value="NZ_CP031742.1"/>
</dbReference>
<dbReference type="GeneID" id="300115269"/>
<feature type="compositionally biased region" description="Acidic residues" evidence="1">
    <location>
        <begin position="107"/>
        <end position="136"/>
    </location>
</feature>
<dbReference type="AlphaFoldDB" id="A0A385DD45"/>
<evidence type="ECO:0000313" key="3">
    <source>
        <dbReference type="Proteomes" id="UP000259636"/>
    </source>
</evidence>
<feature type="compositionally biased region" description="Basic residues" evidence="1">
    <location>
        <begin position="186"/>
        <end position="197"/>
    </location>
</feature>
<organism evidence="2 3">
    <name type="scientific">Streptomyces koyangensis</name>
    <dbReference type="NCBI Taxonomy" id="188770"/>
    <lineage>
        <taxon>Bacteria</taxon>
        <taxon>Bacillati</taxon>
        <taxon>Actinomycetota</taxon>
        <taxon>Actinomycetes</taxon>
        <taxon>Kitasatosporales</taxon>
        <taxon>Streptomycetaceae</taxon>
        <taxon>Streptomyces</taxon>
        <taxon>Streptomyces aurantiacus group</taxon>
    </lineage>
</organism>
<dbReference type="Proteomes" id="UP000259636">
    <property type="component" value="Chromosome"/>
</dbReference>
<feature type="region of interest" description="Disordered" evidence="1">
    <location>
        <begin position="89"/>
        <end position="204"/>
    </location>
</feature>
<proteinExistence type="predicted"/>
<dbReference type="EMBL" id="CP031742">
    <property type="protein sequence ID" value="AXQ55587.1"/>
    <property type="molecule type" value="Genomic_DNA"/>
</dbReference>
<protein>
    <recommendedName>
        <fullName evidence="4">DNA primase</fullName>
    </recommendedName>
</protein>
<dbReference type="KEGG" id="sky:D0C37_13875"/>
<gene>
    <name evidence="2" type="ORF">D0C37_13875</name>
</gene>
<accession>A0A385DD45</accession>
<feature type="compositionally biased region" description="Basic and acidic residues" evidence="1">
    <location>
        <begin position="94"/>
        <end position="106"/>
    </location>
</feature>
<reference evidence="2 3" key="1">
    <citation type="submission" date="2018-08" db="EMBL/GenBank/DDBJ databases">
        <authorList>
            <person name="Ferrada E.E."/>
            <person name="Latorre B.A."/>
        </authorList>
    </citation>
    <scope>NUCLEOTIDE SEQUENCE [LARGE SCALE GENOMIC DNA]</scope>
    <source>
        <strain evidence="2 3">VK-A60T</strain>
    </source>
</reference>
<evidence type="ECO:0000313" key="2">
    <source>
        <dbReference type="EMBL" id="AXQ55587.1"/>
    </source>
</evidence>
<name>A0A385DD45_9ACTN</name>